<keyword evidence="5 14" id="KW-0285">Flavoprotein</keyword>
<dbReference type="EMBL" id="CAJZBQ010000024">
    <property type="protein sequence ID" value="CAG9319913.1"/>
    <property type="molecule type" value="Genomic_DNA"/>
</dbReference>
<evidence type="ECO:0000256" key="8">
    <source>
        <dbReference type="ARBA" id="ARBA00022827"/>
    </source>
</evidence>
<feature type="binding site" evidence="14">
    <location>
        <position position="562"/>
    </location>
    <ligand>
        <name>FAD</name>
        <dbReference type="ChEBI" id="CHEBI:57692"/>
    </ligand>
</feature>
<evidence type="ECO:0000256" key="11">
    <source>
        <dbReference type="ARBA" id="ARBA00023002"/>
    </source>
</evidence>
<evidence type="ECO:0000256" key="16">
    <source>
        <dbReference type="SAM" id="SignalP"/>
    </source>
</evidence>
<name>A0AAU9IYF4_9CILI</name>
<evidence type="ECO:0000256" key="15">
    <source>
        <dbReference type="SAM" id="Phobius"/>
    </source>
</evidence>
<evidence type="ECO:0000256" key="14">
    <source>
        <dbReference type="PIRSR" id="PIRSR601834-1"/>
    </source>
</evidence>
<keyword evidence="19" id="KW-1185">Reference proteome</keyword>
<evidence type="ECO:0000256" key="2">
    <source>
        <dbReference type="ARBA" id="ARBA00004370"/>
    </source>
</evidence>
<evidence type="ECO:0000256" key="1">
    <source>
        <dbReference type="ARBA" id="ARBA00001974"/>
    </source>
</evidence>
<keyword evidence="13 15" id="KW-0472">Membrane</keyword>
<evidence type="ECO:0000256" key="12">
    <source>
        <dbReference type="ARBA" id="ARBA00023004"/>
    </source>
</evidence>
<evidence type="ECO:0000259" key="17">
    <source>
        <dbReference type="PROSITE" id="PS50255"/>
    </source>
</evidence>
<comment type="caution">
    <text evidence="18">The sequence shown here is derived from an EMBL/GenBank/DDBJ whole genome shotgun (WGS) entry which is preliminary data.</text>
</comment>
<feature type="transmembrane region" description="Helical" evidence="15">
    <location>
        <begin position="227"/>
        <end position="248"/>
    </location>
</feature>
<dbReference type="InterPro" id="IPR001834">
    <property type="entry name" value="CBR-like"/>
</dbReference>
<dbReference type="InterPro" id="IPR017938">
    <property type="entry name" value="Riboflavin_synthase-like_b-brl"/>
</dbReference>
<reference evidence="18" key="1">
    <citation type="submission" date="2021-09" db="EMBL/GenBank/DDBJ databases">
        <authorList>
            <consortium name="AG Swart"/>
            <person name="Singh M."/>
            <person name="Singh A."/>
            <person name="Seah K."/>
            <person name="Emmerich C."/>
        </authorList>
    </citation>
    <scope>NUCLEOTIDE SEQUENCE</scope>
    <source>
        <strain evidence="18">ATCC30299</strain>
    </source>
</reference>
<evidence type="ECO:0000256" key="5">
    <source>
        <dbReference type="ARBA" id="ARBA00022630"/>
    </source>
</evidence>
<dbReference type="GO" id="GO:0016020">
    <property type="term" value="C:membrane"/>
    <property type="evidence" value="ECO:0007669"/>
    <property type="project" value="UniProtKB-SubCell"/>
</dbReference>
<feature type="binding site" evidence="14">
    <location>
        <position position="572"/>
    </location>
    <ligand>
        <name>FAD</name>
        <dbReference type="ChEBI" id="CHEBI:57692"/>
    </ligand>
</feature>
<keyword evidence="12" id="KW-0408">Iron</keyword>
<keyword evidence="8 14" id="KW-0274">FAD</keyword>
<dbReference type="SMART" id="SM00665">
    <property type="entry name" value="B561"/>
    <property type="match status" value="1"/>
</dbReference>
<dbReference type="Gene3D" id="3.40.50.80">
    <property type="entry name" value="Nucleotide-binding domain of ferredoxin-NADP reductase (FNR) module"/>
    <property type="match status" value="1"/>
</dbReference>
<keyword evidence="16" id="KW-0732">Signal</keyword>
<dbReference type="GO" id="GO:0020037">
    <property type="term" value="F:heme binding"/>
    <property type="evidence" value="ECO:0007669"/>
    <property type="project" value="InterPro"/>
</dbReference>
<evidence type="ECO:0000313" key="18">
    <source>
        <dbReference type="EMBL" id="CAG9319913.1"/>
    </source>
</evidence>
<evidence type="ECO:0000313" key="19">
    <source>
        <dbReference type="Proteomes" id="UP001162131"/>
    </source>
</evidence>
<keyword evidence="4" id="KW-0349">Heme</keyword>
<evidence type="ECO:0000256" key="3">
    <source>
        <dbReference type="ARBA" id="ARBA00022448"/>
    </source>
</evidence>
<feature type="domain" description="Cytochrome b5 heme-binding" evidence="17">
    <location>
        <begin position="367"/>
        <end position="454"/>
    </location>
</feature>
<dbReference type="CDD" id="cd09631">
    <property type="entry name" value="DOMON_DOH"/>
    <property type="match status" value="1"/>
</dbReference>
<feature type="binding site" evidence="14">
    <location>
        <position position="564"/>
    </location>
    <ligand>
        <name>FAD</name>
        <dbReference type="ChEBI" id="CHEBI:57692"/>
    </ligand>
</feature>
<dbReference type="PROSITE" id="PS00191">
    <property type="entry name" value="CYTOCHROME_B5_1"/>
    <property type="match status" value="1"/>
</dbReference>
<feature type="chain" id="PRO_5043526948" description="Cytochrome b5 heme-binding domain-containing protein" evidence="16">
    <location>
        <begin position="18"/>
        <end position="723"/>
    </location>
</feature>
<dbReference type="InterPro" id="IPR001199">
    <property type="entry name" value="Cyt_B5-like_heme/steroid-bd"/>
</dbReference>
<comment type="cofactor">
    <cofactor evidence="1 14">
        <name>FAD</name>
        <dbReference type="ChEBI" id="CHEBI:57692"/>
    </cofactor>
</comment>
<keyword evidence="6 15" id="KW-0812">Transmembrane</keyword>
<feature type="transmembrane region" description="Helical" evidence="15">
    <location>
        <begin position="308"/>
        <end position="325"/>
    </location>
</feature>
<organism evidence="18 19">
    <name type="scientific">Blepharisma stoltei</name>
    <dbReference type="NCBI Taxonomy" id="1481888"/>
    <lineage>
        <taxon>Eukaryota</taxon>
        <taxon>Sar</taxon>
        <taxon>Alveolata</taxon>
        <taxon>Ciliophora</taxon>
        <taxon>Postciliodesmatophora</taxon>
        <taxon>Heterotrichea</taxon>
        <taxon>Heterotrichida</taxon>
        <taxon>Blepharismidae</taxon>
        <taxon>Blepharisma</taxon>
    </lineage>
</organism>
<dbReference type="InterPro" id="IPR039261">
    <property type="entry name" value="FNR_nucleotide-bd"/>
</dbReference>
<accession>A0AAU9IYF4</accession>
<evidence type="ECO:0000256" key="10">
    <source>
        <dbReference type="ARBA" id="ARBA00022989"/>
    </source>
</evidence>
<dbReference type="InterPro" id="IPR008333">
    <property type="entry name" value="Cbr1-like_FAD-bd_dom"/>
</dbReference>
<dbReference type="Gene3D" id="1.20.120.1770">
    <property type="match status" value="1"/>
</dbReference>
<dbReference type="SUPFAM" id="SSF52343">
    <property type="entry name" value="Ferredoxin reductase-like, C-terminal NADP-linked domain"/>
    <property type="match status" value="1"/>
</dbReference>
<dbReference type="InterPro" id="IPR006593">
    <property type="entry name" value="Cyt_b561/ferric_Rdtase_TM"/>
</dbReference>
<evidence type="ECO:0000256" key="7">
    <source>
        <dbReference type="ARBA" id="ARBA00022723"/>
    </source>
</evidence>
<dbReference type="InterPro" id="IPR036400">
    <property type="entry name" value="Cyt_B5-like_heme/steroid_sf"/>
</dbReference>
<dbReference type="Gene3D" id="2.40.30.10">
    <property type="entry name" value="Translation factors"/>
    <property type="match status" value="1"/>
</dbReference>
<dbReference type="AlphaFoldDB" id="A0AAU9IYF4"/>
<sequence>MQKFIVILSTIISPILSFIYQSLDDYMTLGWEINGNYITFNFLCTGSWCGLGLANTMFGCDMYIAIGGGNVTVPITILDMWSENHDTPKYDTDFWTGEYNIINSTGYFYPNVILKDTGKTVNFINATFTRLLDTGDIWDTVIIPGRSININWAYRTKNSGKFDEHNGYSQGKINFAKNIEDETFTSLSSEKTGLSLHALAMTAFWLIVAPISIMVARYCKHLRCWYFCHLIGFSIVILGTIISASLTYKIHTVSYIQTTSKPRYHSRLGLILTCLVMGQGILGLLCKILQIKFSVYGMIAHARRAHKAVGYGMLIVGLINCAFGFDIYSSSGVYFAGLAIMLVIMLIFELRHQLAFWKPSFLCLKTLPDMTHQEAMEKINNEGLKIMFYEDLVMNVGKFITSHPGGAFMLRDTIGEDAGKYMIGCSNINGDLMPYSHSLPAFDYTRKLAIGKIPYPEGYLQIIDEEESQDCMFWNVSFQEKLSEKIKLISLYSQHFRLSQRAHNPAWLGKHFKITATINCIVISRYYSAFFANLHSWAQELDNSGKLAKKYPACNEGNLQFIYKTYENGQMSQFLDKIEDTEALEIKGPVGPGLLLNSFSGNFVGFAGGTGLVPFLDVAYHLWLNRKNPPAMKFTLFASFRNFDDSFCMDLLDATSNALGENRFKLIQVIDRKAKEMNLTELVKKYAGTKPDAAWVCGPSGYNNFIKNLLIEGGLERNKIIVM</sequence>
<dbReference type="Pfam" id="PF00173">
    <property type="entry name" value="Cyt-b5"/>
    <property type="match status" value="1"/>
</dbReference>
<feature type="signal peptide" evidence="16">
    <location>
        <begin position="1"/>
        <end position="17"/>
    </location>
</feature>
<dbReference type="Proteomes" id="UP001162131">
    <property type="component" value="Unassembled WGS sequence"/>
</dbReference>
<feature type="transmembrane region" description="Helical" evidence="15">
    <location>
        <begin position="194"/>
        <end position="215"/>
    </location>
</feature>
<dbReference type="InterPro" id="IPR018506">
    <property type="entry name" value="Cyt_B5_heme-BS"/>
</dbReference>
<keyword evidence="11" id="KW-0560">Oxidoreductase</keyword>
<dbReference type="CDD" id="cd08760">
    <property type="entry name" value="Cyt_b561_FRRS1_like"/>
    <property type="match status" value="1"/>
</dbReference>
<dbReference type="SUPFAM" id="SSF63380">
    <property type="entry name" value="Riboflavin synthase domain-like"/>
    <property type="match status" value="1"/>
</dbReference>
<feature type="transmembrane region" description="Helical" evidence="15">
    <location>
        <begin position="268"/>
        <end position="288"/>
    </location>
</feature>
<keyword evidence="7" id="KW-0479">Metal-binding</keyword>
<dbReference type="SUPFAM" id="SSF55856">
    <property type="entry name" value="Cytochrome b5-like heme/steroid binding domain"/>
    <property type="match status" value="1"/>
</dbReference>
<dbReference type="GO" id="GO:0016491">
    <property type="term" value="F:oxidoreductase activity"/>
    <property type="evidence" value="ECO:0007669"/>
    <property type="project" value="UniProtKB-KW"/>
</dbReference>
<proteinExistence type="predicted"/>
<keyword evidence="3" id="KW-0813">Transport</keyword>
<keyword evidence="9" id="KW-0249">Electron transport</keyword>
<dbReference type="Pfam" id="PF00970">
    <property type="entry name" value="FAD_binding_6"/>
    <property type="match status" value="1"/>
</dbReference>
<evidence type="ECO:0000256" key="9">
    <source>
        <dbReference type="ARBA" id="ARBA00022982"/>
    </source>
</evidence>
<feature type="binding site" evidence="14">
    <location>
        <position position="571"/>
    </location>
    <ligand>
        <name>FAD</name>
        <dbReference type="ChEBI" id="CHEBI:57692"/>
    </ligand>
</feature>
<evidence type="ECO:0000256" key="4">
    <source>
        <dbReference type="ARBA" id="ARBA00022617"/>
    </source>
</evidence>
<dbReference type="InterPro" id="IPR045266">
    <property type="entry name" value="DOH_DOMON"/>
</dbReference>
<evidence type="ECO:0000256" key="13">
    <source>
        <dbReference type="ARBA" id="ARBA00023136"/>
    </source>
</evidence>
<dbReference type="PANTHER" id="PTHR19370">
    <property type="entry name" value="NADH-CYTOCHROME B5 REDUCTASE"/>
    <property type="match status" value="1"/>
</dbReference>
<keyword evidence="10 15" id="KW-1133">Transmembrane helix</keyword>
<protein>
    <recommendedName>
        <fullName evidence="17">Cytochrome b5 heme-binding domain-containing protein</fullName>
    </recommendedName>
</protein>
<gene>
    <name evidence="18" type="ORF">BSTOLATCC_MIC25158</name>
</gene>
<feature type="transmembrane region" description="Helical" evidence="15">
    <location>
        <begin position="331"/>
        <end position="348"/>
    </location>
</feature>
<comment type="subcellular location">
    <subcellularLocation>
        <location evidence="2">Membrane</location>
    </subcellularLocation>
</comment>
<dbReference type="PROSITE" id="PS50255">
    <property type="entry name" value="CYTOCHROME_B5_2"/>
    <property type="match status" value="1"/>
</dbReference>
<evidence type="ECO:0000256" key="6">
    <source>
        <dbReference type="ARBA" id="ARBA00022692"/>
    </source>
</evidence>
<dbReference type="GO" id="GO:0046872">
    <property type="term" value="F:metal ion binding"/>
    <property type="evidence" value="ECO:0007669"/>
    <property type="project" value="UniProtKB-KW"/>
</dbReference>
<dbReference type="Gene3D" id="3.10.120.10">
    <property type="entry name" value="Cytochrome b5-like heme/steroid binding domain"/>
    <property type="match status" value="1"/>
</dbReference>